<dbReference type="EMBL" id="VDMD01000017">
    <property type="protein sequence ID" value="TRM61287.1"/>
    <property type="molecule type" value="Genomic_DNA"/>
</dbReference>
<proteinExistence type="predicted"/>
<name>A0A550C908_9AGAR</name>
<evidence type="ECO:0000313" key="3">
    <source>
        <dbReference type="Proteomes" id="UP000320762"/>
    </source>
</evidence>
<evidence type="ECO:0000256" key="1">
    <source>
        <dbReference type="SAM" id="MobiDB-lite"/>
    </source>
</evidence>
<accession>A0A550C908</accession>
<keyword evidence="3" id="KW-1185">Reference proteome</keyword>
<organism evidence="2 3">
    <name type="scientific">Schizophyllum amplum</name>
    <dbReference type="NCBI Taxonomy" id="97359"/>
    <lineage>
        <taxon>Eukaryota</taxon>
        <taxon>Fungi</taxon>
        <taxon>Dikarya</taxon>
        <taxon>Basidiomycota</taxon>
        <taxon>Agaricomycotina</taxon>
        <taxon>Agaricomycetes</taxon>
        <taxon>Agaricomycetidae</taxon>
        <taxon>Agaricales</taxon>
        <taxon>Schizophyllaceae</taxon>
        <taxon>Schizophyllum</taxon>
    </lineage>
</organism>
<gene>
    <name evidence="2" type="ORF">BD626DRAFT_502043</name>
</gene>
<comment type="caution">
    <text evidence="2">The sequence shown here is derived from an EMBL/GenBank/DDBJ whole genome shotgun (WGS) entry which is preliminary data.</text>
</comment>
<protein>
    <submittedName>
        <fullName evidence="2">Uncharacterized protein</fullName>
    </submittedName>
</protein>
<dbReference type="AlphaFoldDB" id="A0A550C908"/>
<sequence length="378" mass="43018">MSPSRSIYDCPIAGSSEDMASIHLIDAPQDVEIPRMEWIWGLPRGGILYYLSSEHNTLYMRHDIARMFANYEFTLAPTFQTYVEIMGFVNHAGVIDRDEEDSSPRRPLTALTPPSGSYRYVFIPFTEAARELQKTFHMQPQTEDDLSGGIHPVYKQSLRPGSDELPIVECRAHPYSISSYALEAFQHHSLGTRVTAQWATCVRRIVHAWTSSDTCIPQWFLDTPKKDWDDMSVVGSEKLGYELPSSPNALIRTPANVVDILKLDQSEYPEPRAKVLSWFPKIRPPADKDLKSSRSPCKLRRSQRLKEQSSPYADASRLRRKLSLAARPRPCDFGEDDGPEWVQQNGHFPTHEFSSNDWAMFCYGSRLDACSLDIRDAA</sequence>
<feature type="region of interest" description="Disordered" evidence="1">
    <location>
        <begin position="287"/>
        <end position="312"/>
    </location>
</feature>
<reference evidence="2 3" key="1">
    <citation type="journal article" date="2019" name="New Phytol.">
        <title>Comparative genomics reveals unique wood-decay strategies and fruiting body development in the Schizophyllaceae.</title>
        <authorList>
            <person name="Almasi E."/>
            <person name="Sahu N."/>
            <person name="Krizsan K."/>
            <person name="Balint B."/>
            <person name="Kovacs G.M."/>
            <person name="Kiss B."/>
            <person name="Cseklye J."/>
            <person name="Drula E."/>
            <person name="Henrissat B."/>
            <person name="Nagy I."/>
            <person name="Chovatia M."/>
            <person name="Adam C."/>
            <person name="LaButti K."/>
            <person name="Lipzen A."/>
            <person name="Riley R."/>
            <person name="Grigoriev I.V."/>
            <person name="Nagy L.G."/>
        </authorList>
    </citation>
    <scope>NUCLEOTIDE SEQUENCE [LARGE SCALE GENOMIC DNA]</scope>
    <source>
        <strain evidence="2 3">NL-1724</strain>
    </source>
</reference>
<evidence type="ECO:0000313" key="2">
    <source>
        <dbReference type="EMBL" id="TRM61287.1"/>
    </source>
</evidence>
<dbReference type="OrthoDB" id="2841210at2759"/>
<dbReference type="Proteomes" id="UP000320762">
    <property type="component" value="Unassembled WGS sequence"/>
</dbReference>